<feature type="transmembrane region" description="Helical" evidence="6">
    <location>
        <begin position="462"/>
        <end position="479"/>
    </location>
</feature>
<feature type="transmembrane region" description="Helical" evidence="6">
    <location>
        <begin position="275"/>
        <end position="294"/>
    </location>
</feature>
<organism evidence="7 10">
    <name type="scientific">Mycobacterium alsense</name>
    <dbReference type="NCBI Taxonomy" id="324058"/>
    <lineage>
        <taxon>Bacteria</taxon>
        <taxon>Bacillati</taxon>
        <taxon>Actinomycetota</taxon>
        <taxon>Actinomycetes</taxon>
        <taxon>Mycobacteriales</taxon>
        <taxon>Mycobacteriaceae</taxon>
        <taxon>Mycobacterium</taxon>
    </lineage>
</organism>
<sequence length="790" mass="85540">MTSSAEKPRIPASVGDIAKRVFLGKPLITEELTSEKLSNPVALGALSPDAISSTAYGPEQVLIELLPHAGLAAFVLLLPITGVILLILVLVAASYRQVVMAYTRAGGSYIVARENFGPRVAQVAAAALLIDYVVTVAVQSAAGTVAVVSAIPALGPHSLQITVGVVLVICYLNLRGLREAGWQFALATYLFVVLVGLTIVVGVARVLLGDLPVYDPARLPGTVPVHQGDALVMGATILVLLRAFANGGSSLTGVEAISNTVDVFRKPQGHNARRVLTAMAAILGVLLAGVAYLASVTHATPYLSEYPSVLSQVARAVFGHGPVGQVLFTLVQAATAAILFTGANTSFNGFPALANFVAEDRFLPRQLTKRGHRLVFSNGIIALTALSLALLVTTGGSVNALVPFYAIGVFTGFSMAGYGMTRHHLTHRERGWRRRLAINLSAAILSTIVVAIFAVAKFTEGAWLVVVVFPVLVVVLMRLNREYRAEAAILEMFRTDRPELVKYSRHKVFVFVNSLDLAVLEALRYGRGLRADELVAVHFMLDDAHAKILRKRWDDFELDTPLRVIDCPDRRVTRAAQVLVAKERGEHRNTNVTVLLPRRTYAPLLGRLLHDRTADRVSRAVGLIPDAAATIVPYDVQSRIKEAYPDGFEQRIARGLDKLEAWVARSEERDVDAYEHPERPSVITVGGLIPGQRATFEGRVNEVQDINERRRTVRRVVVGDNSGEITITFRSGRGGADIQPGQLLRITGKARQSGNRPMSMVDPAYHVIEDPASDRESGGADERDEKEGQR</sequence>
<evidence type="ECO:0000313" key="7">
    <source>
        <dbReference type="EMBL" id="MCV7377483.1"/>
    </source>
</evidence>
<reference evidence="7" key="2">
    <citation type="submission" date="2020-07" db="EMBL/GenBank/DDBJ databases">
        <authorList>
            <person name="Pettersson B.M.F."/>
            <person name="Behra P.R.K."/>
            <person name="Ramesh M."/>
            <person name="Das S."/>
            <person name="Dasgupta S."/>
            <person name="Kirsebom L.A."/>
        </authorList>
    </citation>
    <scope>NUCLEOTIDE SEQUENCE</scope>
    <source>
        <strain evidence="7">CCUG 55640</strain>
    </source>
</reference>
<feature type="region of interest" description="Disordered" evidence="5">
    <location>
        <begin position="750"/>
        <end position="790"/>
    </location>
</feature>
<evidence type="ECO:0000313" key="10">
    <source>
        <dbReference type="Proteomes" id="UP001141650"/>
    </source>
</evidence>
<evidence type="ECO:0000313" key="9">
    <source>
        <dbReference type="Proteomes" id="UP000192319"/>
    </source>
</evidence>
<evidence type="ECO:0000256" key="4">
    <source>
        <dbReference type="ARBA" id="ARBA00023136"/>
    </source>
</evidence>
<dbReference type="PANTHER" id="PTHR47704:SF1">
    <property type="entry name" value="POTASSIUM TRANSPORTER KIMA"/>
    <property type="match status" value="1"/>
</dbReference>
<feature type="transmembrane region" description="Helical" evidence="6">
    <location>
        <begin position="157"/>
        <end position="174"/>
    </location>
</feature>
<dbReference type="EMBL" id="MVHD01000045">
    <property type="protein sequence ID" value="OQZ88828.1"/>
    <property type="molecule type" value="Genomic_DNA"/>
</dbReference>
<name>A0AA42BXG8_9MYCO</name>
<evidence type="ECO:0000313" key="8">
    <source>
        <dbReference type="EMBL" id="OQZ88828.1"/>
    </source>
</evidence>
<feature type="transmembrane region" description="Helical" evidence="6">
    <location>
        <begin position="374"/>
        <end position="392"/>
    </location>
</feature>
<evidence type="ECO:0000256" key="3">
    <source>
        <dbReference type="ARBA" id="ARBA00022989"/>
    </source>
</evidence>
<feature type="transmembrane region" description="Helical" evidence="6">
    <location>
        <begin position="71"/>
        <end position="95"/>
    </location>
</feature>
<dbReference type="RefSeq" id="WP_083139839.1">
    <property type="nucleotide sequence ID" value="NZ_JACKVH010000006.1"/>
</dbReference>
<dbReference type="GO" id="GO:0003677">
    <property type="term" value="F:DNA binding"/>
    <property type="evidence" value="ECO:0007669"/>
    <property type="project" value="UniProtKB-KW"/>
</dbReference>
<feature type="compositionally biased region" description="Basic and acidic residues" evidence="5">
    <location>
        <begin position="767"/>
        <end position="790"/>
    </location>
</feature>
<dbReference type="EMBL" id="JACKVH010000006">
    <property type="protein sequence ID" value="MCV7377483.1"/>
    <property type="molecule type" value="Genomic_DNA"/>
</dbReference>
<reference evidence="8 9" key="1">
    <citation type="submission" date="2017-02" db="EMBL/GenBank/DDBJ databases">
        <title>The new phylogeny of genus Mycobacterium.</title>
        <authorList>
            <person name="Tortoli E."/>
            <person name="Trovato A."/>
            <person name="Cirillo D.M."/>
        </authorList>
    </citation>
    <scope>NUCLEOTIDE SEQUENCE [LARGE SCALE GENOMIC DNA]</scope>
    <source>
        <strain evidence="8 9">DSM 45230</strain>
    </source>
</reference>
<dbReference type="InterPro" id="IPR053153">
    <property type="entry name" value="APC_K+_Transporter"/>
</dbReference>
<dbReference type="PANTHER" id="PTHR47704">
    <property type="entry name" value="POTASSIUM TRANSPORTER KIMA"/>
    <property type="match status" value="1"/>
</dbReference>
<evidence type="ECO:0000256" key="1">
    <source>
        <dbReference type="ARBA" id="ARBA00004141"/>
    </source>
</evidence>
<dbReference type="InterPro" id="IPR012340">
    <property type="entry name" value="NA-bd_OB-fold"/>
</dbReference>
<keyword evidence="8" id="KW-0238">DNA-binding</keyword>
<dbReference type="Gene3D" id="1.20.1740.10">
    <property type="entry name" value="Amino acid/polyamine transporter I"/>
    <property type="match status" value="1"/>
</dbReference>
<feature type="transmembrane region" description="Helical" evidence="6">
    <location>
        <begin position="398"/>
        <end position="416"/>
    </location>
</feature>
<gene>
    <name evidence="8" type="ORF">BST11_20675</name>
    <name evidence="7" type="ORF">H7K38_02280</name>
</gene>
<dbReference type="SUPFAM" id="SSF50249">
    <property type="entry name" value="Nucleic acid-binding proteins"/>
    <property type="match status" value="1"/>
</dbReference>
<dbReference type="GO" id="GO:0022857">
    <property type="term" value="F:transmembrane transporter activity"/>
    <property type="evidence" value="ECO:0007669"/>
    <property type="project" value="InterPro"/>
</dbReference>
<keyword evidence="3 6" id="KW-1133">Transmembrane helix</keyword>
<evidence type="ECO:0000256" key="2">
    <source>
        <dbReference type="ARBA" id="ARBA00022692"/>
    </source>
</evidence>
<keyword evidence="4 6" id="KW-0472">Membrane</keyword>
<dbReference type="GO" id="GO:0016020">
    <property type="term" value="C:membrane"/>
    <property type="evidence" value="ECO:0007669"/>
    <property type="project" value="UniProtKB-SubCell"/>
</dbReference>
<feature type="transmembrane region" description="Helical" evidence="6">
    <location>
        <begin position="330"/>
        <end position="353"/>
    </location>
</feature>
<feature type="transmembrane region" description="Helical" evidence="6">
    <location>
        <begin position="186"/>
        <end position="208"/>
    </location>
</feature>
<evidence type="ECO:0000256" key="6">
    <source>
        <dbReference type="SAM" id="Phobius"/>
    </source>
</evidence>
<evidence type="ECO:0000256" key="5">
    <source>
        <dbReference type="SAM" id="MobiDB-lite"/>
    </source>
</evidence>
<dbReference type="Gene3D" id="2.40.50.140">
    <property type="entry name" value="Nucleic acid-binding proteins"/>
    <property type="match status" value="1"/>
</dbReference>
<keyword evidence="2 6" id="KW-0812">Transmembrane</keyword>
<dbReference type="Proteomes" id="UP001141650">
    <property type="component" value="Unassembled WGS sequence"/>
</dbReference>
<dbReference type="AlphaFoldDB" id="A0AA42BXG8"/>
<protein>
    <submittedName>
        <fullName evidence="7">Amino acid permease</fullName>
    </submittedName>
    <submittedName>
        <fullName evidence="8">DNA-binding protein</fullName>
    </submittedName>
</protein>
<dbReference type="Pfam" id="PF13520">
    <property type="entry name" value="AA_permease_2"/>
    <property type="match status" value="1"/>
</dbReference>
<accession>A0AA42BXG8</accession>
<keyword evidence="9" id="KW-1185">Reference proteome</keyword>
<proteinExistence type="predicted"/>
<reference evidence="7" key="3">
    <citation type="journal article" date="2022" name="BMC Genomics">
        <title>Comparative genome analysis of mycobacteria focusing on tRNA and non-coding RNA.</title>
        <authorList>
            <person name="Behra P.R.K."/>
            <person name="Pettersson B.M.F."/>
            <person name="Ramesh M."/>
            <person name="Das S."/>
            <person name="Dasgupta S."/>
            <person name="Kirsebom L.A."/>
        </authorList>
    </citation>
    <scope>NUCLEOTIDE SEQUENCE</scope>
    <source>
        <strain evidence="7">CCUG 55640</strain>
    </source>
</reference>
<comment type="caution">
    <text evidence="7">The sequence shown here is derived from an EMBL/GenBank/DDBJ whole genome shotgun (WGS) entry which is preliminary data.</text>
</comment>
<feature type="transmembrane region" description="Helical" evidence="6">
    <location>
        <begin position="123"/>
        <end position="151"/>
    </location>
</feature>
<dbReference type="Proteomes" id="UP000192319">
    <property type="component" value="Unassembled WGS sequence"/>
</dbReference>
<comment type="subcellular location">
    <subcellularLocation>
        <location evidence="1">Membrane</location>
        <topology evidence="1">Multi-pass membrane protein</topology>
    </subcellularLocation>
</comment>
<feature type="transmembrane region" description="Helical" evidence="6">
    <location>
        <begin position="436"/>
        <end position="456"/>
    </location>
</feature>
<feature type="transmembrane region" description="Helical" evidence="6">
    <location>
        <begin position="228"/>
        <end position="245"/>
    </location>
</feature>
<dbReference type="InterPro" id="IPR002293">
    <property type="entry name" value="AA/rel_permease1"/>
</dbReference>